<dbReference type="GO" id="GO:0032880">
    <property type="term" value="P:regulation of protein localization"/>
    <property type="evidence" value="ECO:0007669"/>
    <property type="project" value="Ensembl"/>
</dbReference>
<dbReference type="CDD" id="cd14037">
    <property type="entry name" value="STKc_NAK_like"/>
    <property type="match status" value="1"/>
</dbReference>
<dbReference type="GO" id="GO:0050821">
    <property type="term" value="P:protein stabilization"/>
    <property type="evidence" value="ECO:0007669"/>
    <property type="project" value="Ensembl"/>
</dbReference>
<evidence type="ECO:0000256" key="3">
    <source>
        <dbReference type="ARBA" id="ARBA00022553"/>
    </source>
</evidence>
<dbReference type="AlphaFoldDB" id="A0A8C2TL34"/>
<dbReference type="InterPro" id="IPR000719">
    <property type="entry name" value="Prot_kinase_dom"/>
</dbReference>
<evidence type="ECO:0000256" key="5">
    <source>
        <dbReference type="ARBA" id="ARBA00022741"/>
    </source>
</evidence>
<dbReference type="GO" id="GO:0140238">
    <property type="term" value="P:presynaptic endocytosis"/>
    <property type="evidence" value="ECO:0007669"/>
    <property type="project" value="Ensembl"/>
</dbReference>
<dbReference type="GO" id="GO:0005829">
    <property type="term" value="C:cytosol"/>
    <property type="evidence" value="ECO:0007669"/>
    <property type="project" value="Ensembl"/>
</dbReference>
<feature type="region of interest" description="Disordered" evidence="10">
    <location>
        <begin position="326"/>
        <end position="396"/>
    </location>
</feature>
<feature type="compositionally biased region" description="Polar residues" evidence="10">
    <location>
        <begin position="540"/>
        <end position="552"/>
    </location>
</feature>
<evidence type="ECO:0000256" key="7">
    <source>
        <dbReference type="ARBA" id="ARBA00022840"/>
    </source>
</evidence>
<feature type="domain" description="Protein kinase" evidence="11">
    <location>
        <begin position="46"/>
        <end position="312"/>
    </location>
</feature>
<dbReference type="Ensembl" id="ENSCJPT00005020400.1">
    <property type="protein sequence ID" value="ENSCJPP00005014310.1"/>
    <property type="gene ID" value="ENSCJPG00005011953.1"/>
</dbReference>
<reference evidence="12" key="1">
    <citation type="submission" date="2015-11" db="EMBL/GenBank/DDBJ databases">
        <authorList>
            <consortium name="International Coturnix japonica Genome Analysis Consortium"/>
            <person name="Warren W."/>
            <person name="Burt D.W."/>
            <person name="Antin P.B."/>
            <person name="Lanford R."/>
            <person name="Gros J."/>
            <person name="Wilson R.K."/>
        </authorList>
    </citation>
    <scope>NUCLEOTIDE SEQUENCE [LARGE SCALE GENOMIC DNA]</scope>
</reference>
<keyword evidence="6" id="KW-0418">Kinase</keyword>
<evidence type="ECO:0000256" key="2">
    <source>
        <dbReference type="ARBA" id="ARBA00022527"/>
    </source>
</evidence>
<dbReference type="Proteomes" id="UP000694412">
    <property type="component" value="Chromosome 22"/>
</dbReference>
<dbReference type="GO" id="GO:0035612">
    <property type="term" value="F:AP-2 adaptor complex binding"/>
    <property type="evidence" value="ECO:0007669"/>
    <property type="project" value="Ensembl"/>
</dbReference>
<dbReference type="EC" id="2.7.11.1" evidence="1"/>
<evidence type="ECO:0000313" key="12">
    <source>
        <dbReference type="Ensembl" id="ENSCJPP00005014310.1"/>
    </source>
</evidence>
<dbReference type="GeneTree" id="ENSGT00940000155968"/>
<dbReference type="PANTHER" id="PTHR47907">
    <property type="entry name" value="PROTEIN KINASE DOMAIN-CONTAINING PROTEIN"/>
    <property type="match status" value="1"/>
</dbReference>
<evidence type="ECO:0000256" key="1">
    <source>
        <dbReference type="ARBA" id="ARBA00012513"/>
    </source>
</evidence>
<dbReference type="FunFam" id="1.10.510.10:FF:000072">
    <property type="entry name" value="AP2 associated kinase 1"/>
    <property type="match status" value="1"/>
</dbReference>
<keyword evidence="5" id="KW-0547">Nucleotide-binding</keyword>
<keyword evidence="4" id="KW-0808">Transferase</keyword>
<dbReference type="PROSITE" id="PS00108">
    <property type="entry name" value="PROTEIN_KINASE_ST"/>
    <property type="match status" value="1"/>
</dbReference>
<feature type="region of interest" description="Disordered" evidence="10">
    <location>
        <begin position="1"/>
        <end position="29"/>
    </location>
</feature>
<dbReference type="InterPro" id="IPR051744">
    <property type="entry name" value="AP2_assoc_SerThr_kinase"/>
</dbReference>
<dbReference type="GO" id="GO:0005886">
    <property type="term" value="C:plasma membrane"/>
    <property type="evidence" value="ECO:0007669"/>
    <property type="project" value="Ensembl"/>
</dbReference>
<evidence type="ECO:0000259" key="11">
    <source>
        <dbReference type="PROSITE" id="PS50011"/>
    </source>
</evidence>
<dbReference type="PANTHER" id="PTHR47907:SF5">
    <property type="entry name" value="AP2 ASSOCIATED KINASE 1"/>
    <property type="match status" value="1"/>
</dbReference>
<evidence type="ECO:0000256" key="6">
    <source>
        <dbReference type="ARBA" id="ARBA00022777"/>
    </source>
</evidence>
<dbReference type="GO" id="GO:0005112">
    <property type="term" value="F:Notch binding"/>
    <property type="evidence" value="ECO:0007669"/>
    <property type="project" value="Ensembl"/>
</dbReference>
<keyword evidence="3" id="KW-0597">Phosphoprotein</keyword>
<feature type="compositionally biased region" description="Gly residues" evidence="10">
    <location>
        <begin position="12"/>
        <end position="29"/>
    </location>
</feature>
<name>A0A8C2TL34_COTJA</name>
<keyword evidence="7" id="KW-0067">ATP-binding</keyword>
<reference evidence="12" key="2">
    <citation type="submission" date="2025-08" db="UniProtKB">
        <authorList>
            <consortium name="Ensembl"/>
        </authorList>
    </citation>
    <scope>IDENTIFICATION</scope>
</reference>
<dbReference type="SUPFAM" id="SSF56112">
    <property type="entry name" value="Protein kinase-like (PK-like)"/>
    <property type="match status" value="1"/>
</dbReference>
<dbReference type="Pfam" id="PF00069">
    <property type="entry name" value="Pkinase"/>
    <property type="match status" value="1"/>
</dbReference>
<gene>
    <name evidence="12" type="primary">AAK1</name>
</gene>
<dbReference type="GO" id="GO:2000369">
    <property type="term" value="P:regulation of clathrin-dependent endocytosis"/>
    <property type="evidence" value="ECO:0007669"/>
    <property type="project" value="Ensembl"/>
</dbReference>
<dbReference type="SMART" id="SM00220">
    <property type="entry name" value="S_TKc"/>
    <property type="match status" value="1"/>
</dbReference>
<comment type="catalytic activity">
    <reaction evidence="8">
        <text>L-threonyl-[protein] + ATP = O-phospho-L-threonyl-[protein] + ADP + H(+)</text>
        <dbReference type="Rhea" id="RHEA:46608"/>
        <dbReference type="Rhea" id="RHEA-COMP:11060"/>
        <dbReference type="Rhea" id="RHEA-COMP:11605"/>
        <dbReference type="ChEBI" id="CHEBI:15378"/>
        <dbReference type="ChEBI" id="CHEBI:30013"/>
        <dbReference type="ChEBI" id="CHEBI:30616"/>
        <dbReference type="ChEBI" id="CHEBI:61977"/>
        <dbReference type="ChEBI" id="CHEBI:456216"/>
        <dbReference type="EC" id="2.7.11.1"/>
    </reaction>
</comment>
<evidence type="ECO:0000256" key="10">
    <source>
        <dbReference type="SAM" id="MobiDB-lite"/>
    </source>
</evidence>
<evidence type="ECO:0000256" key="9">
    <source>
        <dbReference type="ARBA" id="ARBA00048679"/>
    </source>
</evidence>
<reference evidence="12" key="3">
    <citation type="submission" date="2025-09" db="UniProtKB">
        <authorList>
            <consortium name="Ensembl"/>
        </authorList>
    </citation>
    <scope>IDENTIFICATION</scope>
</reference>
<keyword evidence="13" id="KW-1185">Reference proteome</keyword>
<protein>
    <recommendedName>
        <fullName evidence="1">non-specific serine/threonine protein kinase</fullName>
        <ecNumber evidence="1">2.7.11.1</ecNumber>
    </recommendedName>
</protein>
<sequence length="594" mass="65363">MKKFFDSRREQGGSGPGSGTSGGGGGSGGPGSGYIGRVFGIGRRQVTVDEVLAEGESPQMLLTRPNSGMKCALKRMYVNNEYDLQVCKREIQIMRDLSGHKNIVGYIDSSINSVSSGDVWEVLILMDFCRGGQVVNLMNQRLQTGFTENEVLQIFCDTCEAVARLHQCKTPIIHRDLKVENILLHDRGHYVLCDFGSATNKFQNPQTEGVNAVEEEIKKYTTLSYRAPEMVNLYSGKLITTKADIWALGCLLYKLCYFTLPFGESQVAICDGNFTIPDNSRHSQDMHCLIRYMLEPDPDKRPDIYQVSYFAFKLAKKECPVQNVQNSPIPAKLPDPVKASEAAAKKSQPKARLTDPIPTTETSIAPRQRPKAGQTQPNPGILPIQPALTPRKRPTAQAAIQPQGETLGCAMLYCWALVHAHHLTDPFSSTILQQVSQLLLVSQFPVMQQGAPAQQQLMQNYYQQQQQQQQQQQMMAQQAAMQQKTAAAVQQKQQAPAAPQPQAQQSAAQPTPQQEQAMQAQIRQQQKPQTTPPTAVQGQKLGSLTPPSSPKTQRAGHRRILSDVTHSAVFGVPASKSTQLLQAAAAEASLNKSK</sequence>
<feature type="compositionally biased region" description="Basic and acidic residues" evidence="10">
    <location>
        <begin position="1"/>
        <end position="11"/>
    </location>
</feature>
<feature type="region of interest" description="Disordered" evidence="10">
    <location>
        <begin position="490"/>
        <end position="562"/>
    </location>
</feature>
<dbReference type="GO" id="GO:0005524">
    <property type="term" value="F:ATP binding"/>
    <property type="evidence" value="ECO:0007669"/>
    <property type="project" value="UniProtKB-KW"/>
</dbReference>
<evidence type="ECO:0000256" key="4">
    <source>
        <dbReference type="ARBA" id="ARBA00022679"/>
    </source>
</evidence>
<dbReference type="InterPro" id="IPR008271">
    <property type="entry name" value="Ser/Thr_kinase_AS"/>
</dbReference>
<dbReference type="InterPro" id="IPR011009">
    <property type="entry name" value="Kinase-like_dom_sf"/>
</dbReference>
<evidence type="ECO:0000256" key="8">
    <source>
        <dbReference type="ARBA" id="ARBA00047899"/>
    </source>
</evidence>
<accession>A0A8C2TL34</accession>
<dbReference type="GO" id="GO:0098793">
    <property type="term" value="C:presynapse"/>
    <property type="evidence" value="ECO:0007669"/>
    <property type="project" value="GOC"/>
</dbReference>
<feature type="compositionally biased region" description="Low complexity" evidence="10">
    <location>
        <begin position="490"/>
        <end position="537"/>
    </location>
</feature>
<dbReference type="GO" id="GO:0045747">
    <property type="term" value="P:positive regulation of Notch signaling pathway"/>
    <property type="evidence" value="ECO:0007669"/>
    <property type="project" value="Ensembl"/>
</dbReference>
<evidence type="ECO:0000313" key="13">
    <source>
        <dbReference type="Proteomes" id="UP000694412"/>
    </source>
</evidence>
<comment type="catalytic activity">
    <reaction evidence="9">
        <text>L-seryl-[protein] + ATP = O-phospho-L-seryl-[protein] + ADP + H(+)</text>
        <dbReference type="Rhea" id="RHEA:17989"/>
        <dbReference type="Rhea" id="RHEA-COMP:9863"/>
        <dbReference type="Rhea" id="RHEA-COMP:11604"/>
        <dbReference type="ChEBI" id="CHEBI:15378"/>
        <dbReference type="ChEBI" id="CHEBI:29999"/>
        <dbReference type="ChEBI" id="CHEBI:30616"/>
        <dbReference type="ChEBI" id="CHEBI:83421"/>
        <dbReference type="ChEBI" id="CHEBI:456216"/>
        <dbReference type="EC" id="2.7.11.1"/>
    </reaction>
</comment>
<dbReference type="GO" id="GO:0004674">
    <property type="term" value="F:protein serine/threonine kinase activity"/>
    <property type="evidence" value="ECO:0007669"/>
    <property type="project" value="UniProtKB-KW"/>
</dbReference>
<dbReference type="Gene3D" id="1.10.510.10">
    <property type="entry name" value="Transferase(Phosphotransferase) domain 1"/>
    <property type="match status" value="1"/>
</dbReference>
<proteinExistence type="predicted"/>
<keyword evidence="2" id="KW-0723">Serine/threonine-protein kinase</keyword>
<dbReference type="PROSITE" id="PS50011">
    <property type="entry name" value="PROTEIN_KINASE_DOM"/>
    <property type="match status" value="1"/>
</dbReference>
<organism evidence="12 13">
    <name type="scientific">Coturnix japonica</name>
    <name type="common">Japanese quail</name>
    <name type="synonym">Coturnix coturnix japonica</name>
    <dbReference type="NCBI Taxonomy" id="93934"/>
    <lineage>
        <taxon>Eukaryota</taxon>
        <taxon>Metazoa</taxon>
        <taxon>Chordata</taxon>
        <taxon>Craniata</taxon>
        <taxon>Vertebrata</taxon>
        <taxon>Euteleostomi</taxon>
        <taxon>Archelosauria</taxon>
        <taxon>Archosauria</taxon>
        <taxon>Dinosauria</taxon>
        <taxon>Saurischia</taxon>
        <taxon>Theropoda</taxon>
        <taxon>Coelurosauria</taxon>
        <taxon>Aves</taxon>
        <taxon>Neognathae</taxon>
        <taxon>Galloanserae</taxon>
        <taxon>Galliformes</taxon>
        <taxon>Phasianidae</taxon>
        <taxon>Perdicinae</taxon>
        <taxon>Coturnix</taxon>
    </lineage>
</organism>